<dbReference type="RefSeq" id="XP_019861717.1">
    <property type="nucleotide sequence ID" value="XM_020006158.1"/>
</dbReference>
<name>A0AAN0JXN9_AMPQE</name>
<dbReference type="KEGG" id="aqu:105315421"/>
<organism evidence="2 3">
    <name type="scientific">Amphimedon queenslandica</name>
    <name type="common">Sponge</name>
    <dbReference type="NCBI Taxonomy" id="400682"/>
    <lineage>
        <taxon>Eukaryota</taxon>
        <taxon>Metazoa</taxon>
        <taxon>Porifera</taxon>
        <taxon>Demospongiae</taxon>
        <taxon>Heteroscleromorpha</taxon>
        <taxon>Haplosclerida</taxon>
        <taxon>Niphatidae</taxon>
        <taxon>Amphimedon</taxon>
    </lineage>
</organism>
<evidence type="ECO:0000313" key="3">
    <source>
        <dbReference type="Proteomes" id="UP000007879"/>
    </source>
</evidence>
<dbReference type="AlphaFoldDB" id="A0AAN0JXN9"/>
<evidence type="ECO:0000256" key="1">
    <source>
        <dbReference type="SAM" id="MobiDB-lite"/>
    </source>
</evidence>
<feature type="region of interest" description="Disordered" evidence="1">
    <location>
        <begin position="266"/>
        <end position="285"/>
    </location>
</feature>
<feature type="region of interest" description="Disordered" evidence="1">
    <location>
        <begin position="50"/>
        <end position="80"/>
    </location>
</feature>
<feature type="compositionally biased region" description="Basic and acidic residues" evidence="1">
    <location>
        <begin position="341"/>
        <end position="351"/>
    </location>
</feature>
<feature type="compositionally biased region" description="Polar residues" evidence="1">
    <location>
        <begin position="268"/>
        <end position="282"/>
    </location>
</feature>
<reference evidence="3" key="1">
    <citation type="journal article" date="2010" name="Nature">
        <title>The Amphimedon queenslandica genome and the evolution of animal complexity.</title>
        <authorList>
            <person name="Srivastava M."/>
            <person name="Simakov O."/>
            <person name="Chapman J."/>
            <person name="Fahey B."/>
            <person name="Gauthier M.E."/>
            <person name="Mitros T."/>
            <person name="Richards G.S."/>
            <person name="Conaco C."/>
            <person name="Dacre M."/>
            <person name="Hellsten U."/>
            <person name="Larroux C."/>
            <person name="Putnam N.H."/>
            <person name="Stanke M."/>
            <person name="Adamska M."/>
            <person name="Darling A."/>
            <person name="Degnan S.M."/>
            <person name="Oakley T.H."/>
            <person name="Plachetzki D.C."/>
            <person name="Zhai Y."/>
            <person name="Adamski M."/>
            <person name="Calcino A."/>
            <person name="Cummins S.F."/>
            <person name="Goodstein D.M."/>
            <person name="Harris C."/>
            <person name="Jackson D.J."/>
            <person name="Leys S.P."/>
            <person name="Shu S."/>
            <person name="Woodcroft B.J."/>
            <person name="Vervoort M."/>
            <person name="Kosik K.S."/>
            <person name="Manning G."/>
            <person name="Degnan B.M."/>
            <person name="Rokhsar D.S."/>
        </authorList>
    </citation>
    <scope>NUCLEOTIDE SEQUENCE [LARGE SCALE GENOMIC DNA]</scope>
</reference>
<dbReference type="GeneID" id="105315421"/>
<protein>
    <submittedName>
        <fullName evidence="2">Uncharacterized protein</fullName>
    </submittedName>
</protein>
<reference evidence="2" key="2">
    <citation type="submission" date="2024-06" db="UniProtKB">
        <authorList>
            <consortium name="EnsemblMetazoa"/>
        </authorList>
    </citation>
    <scope>IDENTIFICATION</scope>
</reference>
<feature type="region of interest" description="Disordered" evidence="1">
    <location>
        <begin position="309"/>
        <end position="365"/>
    </location>
</feature>
<dbReference type="Proteomes" id="UP000007879">
    <property type="component" value="Unassembled WGS sequence"/>
</dbReference>
<keyword evidence="3" id="KW-1185">Reference proteome</keyword>
<sequence length="433" mass="48941">MQVLTAQVNAYSREVDKQKGLVTRSQEKHKTEVNELNERLDEEIKSKQQLNNELAEMRQELDSVSKKHETETSELQEKSRQQVQQFQQMIQGANEKLENERKSKKQLDSELAKMRQELANVSADKEELLRAYDQEQVIVTTLKNEVETTKKANKVLKDKLLNLQQLITPSATSHIQLPAPHGAGGFQHASHPLPTTIGTRHNIVPSAQVSGGSKQVVQSDGDGNGDGVLILPKTEQTATTILHPDSNPDDTPLLSKEEMTKMFKWHDQQGSSDWTQSPQQVEDSLVKEKKRKELAKEADDAVLEVERLRQNVKKPSSFPMEKLPPPSQQTSSKQKTKQKVKKDQAKQRASDDSESDIEENKLIDNIDEEIQQMAEDVRKGSRGPTTAEVLFDDGDSSLPYDPNLVCPKCGKQYRVGEIQKLRRHINEFCTGIR</sequence>
<evidence type="ECO:0000313" key="2">
    <source>
        <dbReference type="EnsemblMetazoa" id="XP_019861717.1"/>
    </source>
</evidence>
<dbReference type="EnsemblMetazoa" id="XM_020006158.1">
    <property type="protein sequence ID" value="XP_019861717.1"/>
    <property type="gene ID" value="LOC105315421"/>
</dbReference>
<proteinExistence type="predicted"/>
<accession>A0AAN0JXN9</accession>
<feature type="compositionally biased region" description="Basic and acidic residues" evidence="1">
    <location>
        <begin position="55"/>
        <end position="80"/>
    </location>
</feature>